<reference evidence="1 2" key="1">
    <citation type="submission" date="2018-11" db="EMBL/GenBank/DDBJ databases">
        <title>Genomic Encyclopedia of Type Strains, Phase IV (KMG-IV): sequencing the most valuable type-strain genomes for metagenomic binning, comparative biology and taxonomic classification.</title>
        <authorList>
            <person name="Goeker M."/>
        </authorList>
    </citation>
    <scope>NUCLEOTIDE SEQUENCE [LARGE SCALE GENOMIC DNA]</scope>
    <source>
        <strain evidence="1 2">DSM 29158</strain>
    </source>
</reference>
<sequence>METKTIKELLDIQKEFDARIPTKNEHDTRIALIVEWFEFINTLELFKNWKQSKGKSRETQLEELADVVAFSLSGMLIRGVSDFDLSATVFGLNNFDGYTEELITDFNDVGTFEILVTEEDFLIHFVLAFTVGKLLFSEEELVEAYKRKMEVNHGRQDGTHDTDKGYTKGDE</sequence>
<keyword evidence="2" id="KW-1185">Reference proteome</keyword>
<evidence type="ECO:0000313" key="1">
    <source>
        <dbReference type="EMBL" id="RPF54770.1"/>
    </source>
</evidence>
<comment type="caution">
    <text evidence="1">The sequence shown here is derived from an EMBL/GenBank/DDBJ whole genome shotgun (WGS) entry which is preliminary data.</text>
</comment>
<dbReference type="OrthoDB" id="5506143at2"/>
<name>A0A3N5BHL1_9BACL</name>
<protein>
    <submittedName>
        <fullName evidence="1">Dimeric dUTPase (All-alpha-NTP-PPase superfamily)</fullName>
    </submittedName>
</protein>
<dbReference type="AlphaFoldDB" id="A0A3N5BHL1"/>
<dbReference type="CDD" id="cd11527">
    <property type="entry name" value="NTP-PPase_dUTPase"/>
    <property type="match status" value="1"/>
</dbReference>
<evidence type="ECO:0000313" key="2">
    <source>
        <dbReference type="Proteomes" id="UP000277108"/>
    </source>
</evidence>
<dbReference type="Gene3D" id="1.10.4010.10">
    <property type="entry name" value="Type II deoxyuridine triphosphatase"/>
    <property type="match status" value="1"/>
</dbReference>
<dbReference type="InterPro" id="IPR014871">
    <property type="entry name" value="dUTPase/dCTP_pyrophosphatase"/>
</dbReference>
<gene>
    <name evidence="1" type="ORF">EDD62_1731</name>
</gene>
<dbReference type="EMBL" id="RKRK01000006">
    <property type="protein sequence ID" value="RPF54770.1"/>
    <property type="molecule type" value="Genomic_DNA"/>
</dbReference>
<organism evidence="1 2">
    <name type="scientific">Abyssicoccus albus</name>
    <dbReference type="NCBI Taxonomy" id="1817405"/>
    <lineage>
        <taxon>Bacteria</taxon>
        <taxon>Bacillati</taxon>
        <taxon>Bacillota</taxon>
        <taxon>Bacilli</taxon>
        <taxon>Bacillales</taxon>
        <taxon>Abyssicoccaceae</taxon>
    </lineage>
</organism>
<dbReference type="Proteomes" id="UP000277108">
    <property type="component" value="Unassembled WGS sequence"/>
</dbReference>
<proteinExistence type="predicted"/>
<dbReference type="Pfam" id="PF08761">
    <property type="entry name" value="dUTPase_2"/>
    <property type="match status" value="1"/>
</dbReference>
<accession>A0A3N5BHL1</accession>
<dbReference type="SUPFAM" id="SSF101386">
    <property type="entry name" value="all-alpha NTP pyrophosphatases"/>
    <property type="match status" value="1"/>
</dbReference>
<dbReference type="RefSeq" id="WP_123808665.1">
    <property type="nucleotide sequence ID" value="NZ_RKRK01000006.1"/>
</dbReference>